<dbReference type="FunFam" id="3.40.50.720:FF:000084">
    <property type="entry name" value="Short-chain dehydrogenase reductase"/>
    <property type="match status" value="1"/>
</dbReference>
<dbReference type="PRINTS" id="PR00080">
    <property type="entry name" value="SDRFAMILY"/>
</dbReference>
<dbReference type="SUPFAM" id="SSF51735">
    <property type="entry name" value="NAD(P)-binding Rossmann-fold domains"/>
    <property type="match status" value="1"/>
</dbReference>
<dbReference type="EMBL" id="KJ767017">
    <property type="protein sequence ID" value="AIH14771.1"/>
    <property type="molecule type" value="Genomic_DNA"/>
</dbReference>
<dbReference type="InterPro" id="IPR036291">
    <property type="entry name" value="NAD(P)-bd_dom_sf"/>
</dbReference>
<dbReference type="Gene3D" id="3.40.50.720">
    <property type="entry name" value="NAD(P)-binding Rossmann-like Domain"/>
    <property type="match status" value="1"/>
</dbReference>
<dbReference type="GO" id="GO:0016491">
    <property type="term" value="F:oxidoreductase activity"/>
    <property type="evidence" value="ECO:0007669"/>
    <property type="project" value="UniProtKB-KW"/>
</dbReference>
<accession>A0A075X636</accession>
<dbReference type="AlphaFoldDB" id="A0A075X636"/>
<dbReference type="PANTHER" id="PTHR24321:SF11">
    <property type="entry name" value="BLR0893 PROTEIN"/>
    <property type="match status" value="1"/>
</dbReference>
<sequence length="252" mass="26805">MTMFARKVAIITGGSSGIGRATAIAFAKEGAQVVVASRRIQESQETVELIHNVGGEAFFVKTDVSQEADVKTMVEKTIETYGRLDYGFNNAGIDQIPTPLPEQTEETFDQLININLKGVWLAMKYEIPQMLKTGGGAIVNTASIGGLIGFPGIPIYIASKHAVLGLTKAAAIEYAKSGIRINAISPGTVITDLFERSLGKDPQMKEQIMAMHPIGRAGTPEEIASAVLWLCSEGAGFTIGQSLTVDGGFTVQ</sequence>
<organism evidence="3">
    <name type="scientific">Hapalosiphon welwitschii UH IC-52-3</name>
    <dbReference type="NCBI Taxonomy" id="1524913"/>
    <lineage>
        <taxon>Bacteria</taxon>
        <taxon>Bacillati</taxon>
        <taxon>Cyanobacteriota</taxon>
        <taxon>Cyanophyceae</taxon>
        <taxon>Nostocales</taxon>
        <taxon>Hapalosiphonaceae</taxon>
        <taxon>Hapalosiphon</taxon>
    </lineage>
</organism>
<dbReference type="PRINTS" id="PR00081">
    <property type="entry name" value="GDHRDH"/>
</dbReference>
<dbReference type="NCBIfam" id="NF004818">
    <property type="entry name" value="PRK06172.1"/>
    <property type="match status" value="1"/>
</dbReference>
<evidence type="ECO:0000256" key="1">
    <source>
        <dbReference type="ARBA" id="ARBA00006484"/>
    </source>
</evidence>
<reference evidence="3" key="1">
    <citation type="journal article" date="2014" name="BMC Microbiol.">
        <title>Comparative analysis of hapalindole, ambiguine and welwitindolinone gene clusters and reconstitution of indole-isonitrile biosynthesis from cyanobacteria.</title>
        <authorList>
            <person name="Micallef M.L."/>
            <person name="Sharma D."/>
            <person name="Bunn B.M."/>
            <person name="Gerwick L."/>
            <person name="Viswanathan R."/>
            <person name="Moffitt M.C."/>
        </authorList>
    </citation>
    <scope>NUCLEOTIDE SEQUENCE</scope>
    <source>
        <strain evidence="3">UH IC-52-3</strain>
    </source>
</reference>
<dbReference type="NCBIfam" id="NF005559">
    <property type="entry name" value="PRK07231.1"/>
    <property type="match status" value="1"/>
</dbReference>
<proteinExistence type="inferred from homology"/>
<comment type="similarity">
    <text evidence="1">Belongs to the short-chain dehydrogenases/reductases (SDR) family.</text>
</comment>
<protein>
    <submittedName>
        <fullName evidence="3">Short chain dehydrogenase</fullName>
    </submittedName>
</protein>
<dbReference type="CDD" id="cd05233">
    <property type="entry name" value="SDR_c"/>
    <property type="match status" value="1"/>
</dbReference>
<evidence type="ECO:0000256" key="2">
    <source>
        <dbReference type="ARBA" id="ARBA00023002"/>
    </source>
</evidence>
<keyword evidence="2" id="KW-0560">Oxidoreductase</keyword>
<dbReference type="Pfam" id="PF13561">
    <property type="entry name" value="adh_short_C2"/>
    <property type="match status" value="1"/>
</dbReference>
<name>A0A075X636_9CYAN</name>
<dbReference type="InterPro" id="IPR002347">
    <property type="entry name" value="SDR_fam"/>
</dbReference>
<dbReference type="PANTHER" id="PTHR24321">
    <property type="entry name" value="DEHYDROGENASES, SHORT CHAIN"/>
    <property type="match status" value="1"/>
</dbReference>
<evidence type="ECO:0000313" key="3">
    <source>
        <dbReference type="EMBL" id="AIH14771.1"/>
    </source>
</evidence>